<keyword evidence="2" id="KW-1185">Reference proteome</keyword>
<dbReference type="GeneID" id="116664784"/>
<feature type="region of interest" description="Disordered" evidence="1">
    <location>
        <begin position="89"/>
        <end position="216"/>
    </location>
</feature>
<dbReference type="KEGG" id="cfr:116664784"/>
<dbReference type="AlphaFoldDB" id="A0A8B8T9V9"/>
<feature type="compositionally biased region" description="Low complexity" evidence="1">
    <location>
        <begin position="123"/>
        <end position="140"/>
    </location>
</feature>
<proteinExistence type="predicted"/>
<dbReference type="Proteomes" id="UP000694856">
    <property type="component" value="Chromosome 7"/>
</dbReference>
<feature type="compositionally biased region" description="Low complexity" evidence="1">
    <location>
        <begin position="163"/>
        <end position="172"/>
    </location>
</feature>
<sequence length="216" mass="23505">MWESGSKLCCPRPPEDSHTNPIPHGHLPLRSHPSTSPGCQSLNYRSVTGCGAQVPGTGGPHAMNAKRRCVLRGRPQKVALSHRDDLLPTPLILTSEQQPETMRRHRDPLSTRASRCFRNSFKAPSLRPPYSAASPSPSLPWEEQQSQGNQRPREHQGRGSGAGSAPPSQAPSHLWGDCGNSLRASEPDLGAYAALSPRSTQDSLGPEARRPWPREV</sequence>
<dbReference type="RefSeq" id="XP_032339031.1">
    <property type="nucleotide sequence ID" value="XM_032483140.1"/>
</dbReference>
<reference evidence="3" key="1">
    <citation type="submission" date="2025-08" db="UniProtKB">
        <authorList>
            <consortium name="RefSeq"/>
        </authorList>
    </citation>
    <scope>IDENTIFICATION</scope>
    <source>
        <tissue evidence="3">Ear skin</tissue>
    </source>
</reference>
<name>A0A8B8T9V9_CAMFR</name>
<organism evidence="2 3">
    <name type="scientific">Camelus ferus</name>
    <name type="common">Wild bactrian camel</name>
    <name type="synonym">Camelus bactrianus ferus</name>
    <dbReference type="NCBI Taxonomy" id="419612"/>
    <lineage>
        <taxon>Eukaryota</taxon>
        <taxon>Metazoa</taxon>
        <taxon>Chordata</taxon>
        <taxon>Craniata</taxon>
        <taxon>Vertebrata</taxon>
        <taxon>Euteleostomi</taxon>
        <taxon>Mammalia</taxon>
        <taxon>Eutheria</taxon>
        <taxon>Laurasiatheria</taxon>
        <taxon>Artiodactyla</taxon>
        <taxon>Tylopoda</taxon>
        <taxon>Camelidae</taxon>
        <taxon>Camelus</taxon>
    </lineage>
</organism>
<gene>
    <name evidence="3" type="primary">LOC116664784</name>
</gene>
<evidence type="ECO:0000313" key="3">
    <source>
        <dbReference type="RefSeq" id="XP_032339031.1"/>
    </source>
</evidence>
<feature type="region of interest" description="Disordered" evidence="1">
    <location>
        <begin position="1"/>
        <end position="38"/>
    </location>
</feature>
<accession>A0A8B8T9V9</accession>
<feature type="compositionally biased region" description="Basic and acidic residues" evidence="1">
    <location>
        <begin position="207"/>
        <end position="216"/>
    </location>
</feature>
<evidence type="ECO:0000256" key="1">
    <source>
        <dbReference type="SAM" id="MobiDB-lite"/>
    </source>
</evidence>
<protein>
    <submittedName>
        <fullName evidence="3">Uncharacterized protein LOC116664784</fullName>
    </submittedName>
</protein>
<evidence type="ECO:0000313" key="2">
    <source>
        <dbReference type="Proteomes" id="UP000694856"/>
    </source>
</evidence>